<dbReference type="RefSeq" id="WP_274266245.1">
    <property type="nucleotide sequence ID" value="NZ_CP117880.1"/>
</dbReference>
<dbReference type="PANTHER" id="PTHR43301">
    <property type="entry name" value="ARABINAN ENDO-1,5-ALPHA-L-ARABINOSIDASE"/>
    <property type="match status" value="1"/>
</dbReference>
<evidence type="ECO:0000256" key="1">
    <source>
        <dbReference type="ARBA" id="ARBA00004834"/>
    </source>
</evidence>
<keyword evidence="8" id="KW-1185">Reference proteome</keyword>
<name>A0ABY7WDE3_9SPHI</name>
<evidence type="ECO:0000256" key="6">
    <source>
        <dbReference type="SAM" id="SignalP"/>
    </source>
</evidence>
<reference evidence="7 8" key="1">
    <citation type="submission" date="2023-02" db="EMBL/GenBank/DDBJ databases">
        <title>Genome sequence of Sphingobacterium sp. KACC 22765.</title>
        <authorList>
            <person name="Kim S."/>
            <person name="Heo J."/>
            <person name="Kwon S.-W."/>
        </authorList>
    </citation>
    <scope>NUCLEOTIDE SEQUENCE [LARGE SCALE GENOMIC DNA]</scope>
    <source>
        <strain evidence="7 8">KACC 22765</strain>
    </source>
</reference>
<feature type="signal peptide" evidence="6">
    <location>
        <begin position="1"/>
        <end position="20"/>
    </location>
</feature>
<dbReference type="PANTHER" id="PTHR43301:SF3">
    <property type="entry name" value="ARABINAN ENDO-1,5-ALPHA-L-ARABINOSIDASE A-RELATED"/>
    <property type="match status" value="1"/>
</dbReference>
<evidence type="ECO:0000256" key="3">
    <source>
        <dbReference type="ARBA" id="ARBA00022801"/>
    </source>
</evidence>
<evidence type="ECO:0000313" key="8">
    <source>
        <dbReference type="Proteomes" id="UP001221558"/>
    </source>
</evidence>
<evidence type="ECO:0000256" key="5">
    <source>
        <dbReference type="PIRNR" id="PIRNR026534"/>
    </source>
</evidence>
<evidence type="ECO:0000256" key="4">
    <source>
        <dbReference type="ARBA" id="ARBA00023295"/>
    </source>
</evidence>
<organism evidence="7 8">
    <name type="scientific">Sphingobacterium oryzagri</name>
    <dbReference type="NCBI Taxonomy" id="3025669"/>
    <lineage>
        <taxon>Bacteria</taxon>
        <taxon>Pseudomonadati</taxon>
        <taxon>Bacteroidota</taxon>
        <taxon>Sphingobacteriia</taxon>
        <taxon>Sphingobacteriales</taxon>
        <taxon>Sphingobacteriaceae</taxon>
        <taxon>Sphingobacterium</taxon>
    </lineage>
</organism>
<sequence length="330" mass="36806">MKSLISIVLLFFLWASALRAQQLGKVVVHDPVLIKQHDTYYVFATGQGIDVWSSPDLLHWTKQAPVFASPPSWAKEIVPTFRGHIWAPDITYYRGQYYLYYSVSSFGKNKSAIGLCTNVTLDEKALEFKWVDHGLILQSTPGKTAWNAIDPNFICAENGDPYLAFGSFWDGLKMVKLRIDGLQTADTAAILPTIATRLTGNEAQQPNPIEAPFIYRHSNGFFYLFASIDYCCKGINSSYKIIVGRSQTILGPYLDDMGNRLDAGGGKLLLQGDARWHGVGHNAVVNLDSETYLIFHGYDAKAAGKPKLRIEKLDWDAVGWPQVSKTHLTL</sequence>
<dbReference type="Gene3D" id="2.115.10.20">
    <property type="entry name" value="Glycosyl hydrolase domain, family 43"/>
    <property type="match status" value="1"/>
</dbReference>
<dbReference type="SUPFAM" id="SSF75005">
    <property type="entry name" value="Arabinanase/levansucrase/invertase"/>
    <property type="match status" value="1"/>
</dbReference>
<dbReference type="Pfam" id="PF04616">
    <property type="entry name" value="Glyco_hydro_43"/>
    <property type="match status" value="1"/>
</dbReference>
<dbReference type="PIRSF" id="PIRSF026534">
    <property type="entry name" value="Endo_alpha-L-arabinosidase"/>
    <property type="match status" value="1"/>
</dbReference>
<proteinExistence type="inferred from homology"/>
<comment type="pathway">
    <text evidence="1 5">Glycan metabolism; L-arabinan degradation.</text>
</comment>
<accession>A0ABY7WDE3</accession>
<gene>
    <name evidence="7" type="ORF">PQ465_14555</name>
</gene>
<dbReference type="InterPro" id="IPR023296">
    <property type="entry name" value="Glyco_hydro_beta-prop_sf"/>
</dbReference>
<dbReference type="Proteomes" id="UP001221558">
    <property type="component" value="Chromosome"/>
</dbReference>
<comment type="similarity">
    <text evidence="2 5">Belongs to the glycosyl hydrolase 43 family.</text>
</comment>
<dbReference type="InterPro" id="IPR016840">
    <property type="entry name" value="Glyco_hydro_43_endo_a_Ara-ase"/>
</dbReference>
<evidence type="ECO:0000313" key="7">
    <source>
        <dbReference type="EMBL" id="WDF67517.1"/>
    </source>
</evidence>
<evidence type="ECO:0000256" key="2">
    <source>
        <dbReference type="ARBA" id="ARBA00009865"/>
    </source>
</evidence>
<protein>
    <submittedName>
        <fullName evidence="7">Family 43 glycosylhydrolase</fullName>
    </submittedName>
</protein>
<dbReference type="InterPro" id="IPR006710">
    <property type="entry name" value="Glyco_hydro_43"/>
</dbReference>
<dbReference type="InterPro" id="IPR050727">
    <property type="entry name" value="GH43_arabinanases"/>
</dbReference>
<feature type="chain" id="PRO_5046644341" evidence="6">
    <location>
        <begin position="21"/>
        <end position="330"/>
    </location>
</feature>
<keyword evidence="4 5" id="KW-0326">Glycosidase</keyword>
<dbReference type="EMBL" id="CP117880">
    <property type="protein sequence ID" value="WDF67517.1"/>
    <property type="molecule type" value="Genomic_DNA"/>
</dbReference>
<keyword evidence="6" id="KW-0732">Signal</keyword>
<keyword evidence="3 5" id="KW-0378">Hydrolase</keyword>